<gene>
    <name evidence="2" type="ORF">QA636_38975</name>
</gene>
<keyword evidence="1" id="KW-1133">Transmembrane helix</keyword>
<feature type="transmembrane region" description="Helical" evidence="1">
    <location>
        <begin position="55"/>
        <end position="80"/>
    </location>
</feature>
<accession>A0ABY8JCJ7</accession>
<dbReference type="EMBL" id="CP121646">
    <property type="protein sequence ID" value="WFU63322.1"/>
    <property type="molecule type" value="Genomic_DNA"/>
</dbReference>
<keyword evidence="1" id="KW-0812">Transmembrane</keyword>
<evidence type="ECO:0000256" key="1">
    <source>
        <dbReference type="SAM" id="Phobius"/>
    </source>
</evidence>
<dbReference type="RefSeq" id="WP_141340215.1">
    <property type="nucleotide sequence ID" value="NZ_CP121646.1"/>
</dbReference>
<protein>
    <submittedName>
        <fullName evidence="2">Uncharacterized protein</fullName>
    </submittedName>
</protein>
<sequence>MIAPYAAAGFRPEALRRAPSSVLTRWRRLFQEPIGLPQKSKKVATAAQTVSYWSAAYVSLCNGVTVFAVTGGVLGFLLVAKHYL</sequence>
<organism evidence="2 3">
    <name type="scientific">Bradyrhizobium brasilense</name>
    <dbReference type="NCBI Taxonomy" id="1419277"/>
    <lineage>
        <taxon>Bacteria</taxon>
        <taxon>Pseudomonadati</taxon>
        <taxon>Pseudomonadota</taxon>
        <taxon>Alphaproteobacteria</taxon>
        <taxon>Hyphomicrobiales</taxon>
        <taxon>Nitrobacteraceae</taxon>
        <taxon>Bradyrhizobium</taxon>
    </lineage>
</organism>
<evidence type="ECO:0000313" key="3">
    <source>
        <dbReference type="Proteomes" id="UP001221546"/>
    </source>
</evidence>
<evidence type="ECO:0000313" key="2">
    <source>
        <dbReference type="EMBL" id="WFU63322.1"/>
    </source>
</evidence>
<reference evidence="2 3" key="1">
    <citation type="submission" date="2023-04" db="EMBL/GenBank/DDBJ databases">
        <title>Australian commercial rhizobial inoculants.</title>
        <authorList>
            <person name="Kohlmeier M.G."/>
            <person name="O'Hara G.W."/>
            <person name="Colombi E."/>
            <person name="Ramsay J.P."/>
            <person name="Terpolilli J."/>
        </authorList>
    </citation>
    <scope>NUCLEOTIDE SEQUENCE [LARGE SCALE GENOMIC DNA]</scope>
    <source>
        <strain evidence="2 3">CB627</strain>
    </source>
</reference>
<dbReference type="Proteomes" id="UP001221546">
    <property type="component" value="Chromosome"/>
</dbReference>
<name>A0ABY8JCJ7_9BRAD</name>
<keyword evidence="3" id="KW-1185">Reference proteome</keyword>
<keyword evidence="1" id="KW-0472">Membrane</keyword>
<proteinExistence type="predicted"/>